<comment type="similarity">
    <text evidence="7">Belongs to the Slam family.</text>
</comment>
<dbReference type="Gene3D" id="1.25.40.10">
    <property type="entry name" value="Tetratricopeptide repeat domain"/>
    <property type="match status" value="1"/>
</dbReference>
<dbReference type="AlphaFoldDB" id="A0A8J2Y854"/>
<dbReference type="InterPro" id="IPR011990">
    <property type="entry name" value="TPR-like_helical_dom_sf"/>
</dbReference>
<proteinExistence type="inferred from homology"/>
<reference evidence="11" key="1">
    <citation type="journal article" date="2014" name="Int. J. Syst. Evol. Microbiol.">
        <title>Complete genome sequence of Corynebacterium casei LMG S-19264T (=DSM 44701T), isolated from a smear-ripened cheese.</title>
        <authorList>
            <consortium name="US DOE Joint Genome Institute (JGI-PGF)"/>
            <person name="Walter F."/>
            <person name="Albersmeier A."/>
            <person name="Kalinowski J."/>
            <person name="Ruckert C."/>
        </authorList>
    </citation>
    <scope>NUCLEOTIDE SEQUENCE</scope>
    <source>
        <strain evidence="11">CGMCC 1.12921</strain>
    </source>
</reference>
<feature type="domain" description="Surface lipoprotein assembly modifier C-terminal" evidence="9">
    <location>
        <begin position="164"/>
        <end position="449"/>
    </location>
</feature>
<dbReference type="GO" id="GO:0009279">
    <property type="term" value="C:cell outer membrane"/>
    <property type="evidence" value="ECO:0007669"/>
    <property type="project" value="UniProtKB-SubCell"/>
</dbReference>
<dbReference type="Proteomes" id="UP000613582">
    <property type="component" value="Unassembled WGS sequence"/>
</dbReference>
<accession>A0A8J2Y854</accession>
<keyword evidence="3" id="KW-0812">Transmembrane</keyword>
<keyword evidence="4 8" id="KW-0732">Signal</keyword>
<evidence type="ECO:0000313" key="11">
    <source>
        <dbReference type="EMBL" id="GGD14026.1"/>
    </source>
</evidence>
<dbReference type="EMBL" id="BMGH01000001">
    <property type="protein sequence ID" value="GGD14026.1"/>
    <property type="molecule type" value="Genomic_DNA"/>
</dbReference>
<comment type="subcellular location">
    <subcellularLocation>
        <location evidence="1">Cell outer membrane</location>
        <topology evidence="1">Multi-pass membrane protein</topology>
    </subcellularLocation>
</comment>
<evidence type="ECO:0000256" key="2">
    <source>
        <dbReference type="ARBA" id="ARBA00022452"/>
    </source>
</evidence>
<gene>
    <name evidence="11" type="ORF">GCM10011342_23470</name>
</gene>
<evidence type="ECO:0000256" key="7">
    <source>
        <dbReference type="ARBA" id="ARBA00023609"/>
    </source>
</evidence>
<evidence type="ECO:0000313" key="12">
    <source>
        <dbReference type="Proteomes" id="UP000613582"/>
    </source>
</evidence>
<protein>
    <submittedName>
        <fullName evidence="11">Peptide signal protein</fullName>
    </submittedName>
</protein>
<keyword evidence="12" id="KW-1185">Reference proteome</keyword>
<dbReference type="InterPro" id="IPR007655">
    <property type="entry name" value="Slam_C"/>
</dbReference>
<evidence type="ECO:0000256" key="3">
    <source>
        <dbReference type="ARBA" id="ARBA00022692"/>
    </source>
</evidence>
<feature type="signal peptide" evidence="8">
    <location>
        <begin position="1"/>
        <end position="32"/>
    </location>
</feature>
<evidence type="ECO:0000259" key="10">
    <source>
        <dbReference type="Pfam" id="PF24575"/>
    </source>
</evidence>
<keyword evidence="6" id="KW-0998">Cell outer membrane</keyword>
<dbReference type="RefSeq" id="WP_188158237.1">
    <property type="nucleotide sequence ID" value="NZ_BMGH01000001.1"/>
</dbReference>
<evidence type="ECO:0000256" key="5">
    <source>
        <dbReference type="ARBA" id="ARBA00023136"/>
    </source>
</evidence>
<evidence type="ECO:0000256" key="1">
    <source>
        <dbReference type="ARBA" id="ARBA00004571"/>
    </source>
</evidence>
<feature type="domain" description="Surface lipoprotein assembly modifier N-terminal TPR repeats region" evidence="10">
    <location>
        <begin position="76"/>
        <end position="135"/>
    </location>
</feature>
<name>A0A8J2Y854_9PROT</name>
<evidence type="ECO:0000256" key="8">
    <source>
        <dbReference type="SAM" id="SignalP"/>
    </source>
</evidence>
<sequence length="449" mass="49303">MVGAFTPSRPRRGLLAAVLLSGTALLVVPAAAQPETVTVTSGQALVIAGELVAKGQADEAEIIIDRLLAEQPDGIDLTQAAFLKGMIAASREEYAAAEEIFRDILTDKPDLIRIRLELARVLFEQEKDTAAAYHFRLVLGNGLPDEVIANVKRYLTAIENRKVWRVSLSMAAEPSTNINAGPDDERVTLFGLPFQLSDDALSQSGVGVSTSLNIAAMPQLNSRARLEARAGIRYTDYEGAGFDDAFVYAEAGPRISVGRLNAAMLATASKRQFGGDNYSTSYGARLVLTTPLSQRTRFSVNLSGQEVDYDRAIARNGPVWSGGVSLARILDRRTRGDIGIQVTREEADADPLKNTQTQVYVSLMREFPWGITAAVRPEYISRVFDERAIIDPDIREDEAFALSMQITKRDWSYHGFAPVFSYSYLTNSSTLSQYDYDRHSADVSVTREF</sequence>
<dbReference type="Pfam" id="PF04575">
    <property type="entry name" value="SlipAM"/>
    <property type="match status" value="1"/>
</dbReference>
<evidence type="ECO:0000256" key="6">
    <source>
        <dbReference type="ARBA" id="ARBA00023237"/>
    </source>
</evidence>
<feature type="chain" id="PRO_5035220116" evidence="8">
    <location>
        <begin position="33"/>
        <end position="449"/>
    </location>
</feature>
<evidence type="ECO:0000256" key="4">
    <source>
        <dbReference type="ARBA" id="ARBA00022729"/>
    </source>
</evidence>
<dbReference type="SUPFAM" id="SSF48452">
    <property type="entry name" value="TPR-like"/>
    <property type="match status" value="1"/>
</dbReference>
<reference evidence="11" key="2">
    <citation type="submission" date="2020-09" db="EMBL/GenBank/DDBJ databases">
        <authorList>
            <person name="Sun Q."/>
            <person name="Zhou Y."/>
        </authorList>
    </citation>
    <scope>NUCLEOTIDE SEQUENCE</scope>
    <source>
        <strain evidence="11">CGMCC 1.12921</strain>
    </source>
</reference>
<evidence type="ECO:0000259" key="9">
    <source>
        <dbReference type="Pfam" id="PF04575"/>
    </source>
</evidence>
<dbReference type="InterPro" id="IPR057556">
    <property type="entry name" value="TPR_Slam"/>
</dbReference>
<dbReference type="Pfam" id="PF24575">
    <property type="entry name" value="TPR_Slam"/>
    <property type="match status" value="1"/>
</dbReference>
<comment type="caution">
    <text evidence="11">The sequence shown here is derived from an EMBL/GenBank/DDBJ whole genome shotgun (WGS) entry which is preliminary data.</text>
</comment>
<keyword evidence="5" id="KW-0472">Membrane</keyword>
<keyword evidence="2" id="KW-1134">Transmembrane beta strand</keyword>
<organism evidence="11 12">
    <name type="scientific">Aquisalinus flavus</name>
    <dbReference type="NCBI Taxonomy" id="1526572"/>
    <lineage>
        <taxon>Bacteria</taxon>
        <taxon>Pseudomonadati</taxon>
        <taxon>Pseudomonadota</taxon>
        <taxon>Alphaproteobacteria</taxon>
        <taxon>Parvularculales</taxon>
        <taxon>Parvularculaceae</taxon>
        <taxon>Aquisalinus</taxon>
    </lineage>
</organism>